<gene>
    <name evidence="8" type="primary">grxC</name>
    <name evidence="8" type="ORF">KBY27_15895</name>
</gene>
<evidence type="ECO:0000256" key="6">
    <source>
        <dbReference type="ARBA" id="ARBA00023284"/>
    </source>
</evidence>
<keyword evidence="4 7" id="KW-0249">Electron transport</keyword>
<dbReference type="RefSeq" id="WP_234139219.1">
    <property type="nucleotide sequence ID" value="NZ_JAGPZY010000003.1"/>
</dbReference>
<dbReference type="GO" id="GO:0034599">
    <property type="term" value="P:cellular response to oxidative stress"/>
    <property type="evidence" value="ECO:0007669"/>
    <property type="project" value="TreeGrafter"/>
</dbReference>
<organism evidence="8 9">
    <name type="scientific">Ruegeria pomeroyi</name>
    <dbReference type="NCBI Taxonomy" id="89184"/>
    <lineage>
        <taxon>Bacteria</taxon>
        <taxon>Pseudomonadati</taxon>
        <taxon>Pseudomonadota</taxon>
        <taxon>Alphaproteobacteria</taxon>
        <taxon>Rhodobacterales</taxon>
        <taxon>Roseobacteraceae</taxon>
        <taxon>Ruegeria</taxon>
    </lineage>
</organism>
<dbReference type="PROSITE" id="PS51354">
    <property type="entry name" value="GLUTAREDOXIN_2"/>
    <property type="match status" value="1"/>
</dbReference>
<dbReference type="PANTHER" id="PTHR45694">
    <property type="entry name" value="GLUTAREDOXIN 2"/>
    <property type="match status" value="1"/>
</dbReference>
<dbReference type="FunFam" id="3.40.30.10:FF:000018">
    <property type="entry name" value="Glutaredoxin"/>
    <property type="match status" value="1"/>
</dbReference>
<evidence type="ECO:0000256" key="1">
    <source>
        <dbReference type="ARBA" id="ARBA00002549"/>
    </source>
</evidence>
<evidence type="ECO:0000256" key="5">
    <source>
        <dbReference type="ARBA" id="ARBA00023157"/>
    </source>
</evidence>
<dbReference type="Pfam" id="PF00462">
    <property type="entry name" value="Glutaredoxin"/>
    <property type="match status" value="1"/>
</dbReference>
<dbReference type="GO" id="GO:0015038">
    <property type="term" value="F:glutathione disulfide oxidoreductase activity"/>
    <property type="evidence" value="ECO:0007669"/>
    <property type="project" value="UniProtKB-UniRule"/>
</dbReference>
<evidence type="ECO:0000256" key="4">
    <source>
        <dbReference type="ARBA" id="ARBA00022982"/>
    </source>
</evidence>
<dbReference type="InterPro" id="IPR036249">
    <property type="entry name" value="Thioredoxin-like_sf"/>
</dbReference>
<keyword evidence="3 7" id="KW-0813">Transport</keyword>
<dbReference type="GO" id="GO:0005737">
    <property type="term" value="C:cytoplasm"/>
    <property type="evidence" value="ECO:0007669"/>
    <property type="project" value="TreeGrafter"/>
</dbReference>
<dbReference type="GO" id="GO:0045454">
    <property type="term" value="P:cell redox homeostasis"/>
    <property type="evidence" value="ECO:0007669"/>
    <property type="project" value="InterPro"/>
</dbReference>
<evidence type="ECO:0000313" key="9">
    <source>
        <dbReference type="Proteomes" id="UP000813672"/>
    </source>
</evidence>
<accession>A0A9Q3ZPD4</accession>
<proteinExistence type="inferred from homology"/>
<comment type="similarity">
    <text evidence="2 7">Belongs to the glutaredoxin family.</text>
</comment>
<evidence type="ECO:0000256" key="7">
    <source>
        <dbReference type="RuleBase" id="RU364065"/>
    </source>
</evidence>
<dbReference type="InterPro" id="IPR002109">
    <property type="entry name" value="Glutaredoxin"/>
</dbReference>
<dbReference type="CDD" id="cd03418">
    <property type="entry name" value="GRX_GRXb_1_3_like"/>
    <property type="match status" value="1"/>
</dbReference>
<comment type="function">
    <text evidence="1 7">Has a glutathione-disulfide oxidoreductase activity in the presence of NADPH and glutathione reductase. Reduces low molecular weight disulfides and proteins.</text>
</comment>
<keyword evidence="7" id="KW-0963">Cytoplasm</keyword>
<evidence type="ECO:0000256" key="2">
    <source>
        <dbReference type="ARBA" id="ARBA00007787"/>
    </source>
</evidence>
<dbReference type="Gene3D" id="3.40.30.10">
    <property type="entry name" value="Glutaredoxin"/>
    <property type="match status" value="1"/>
</dbReference>
<dbReference type="InterPro" id="IPR011900">
    <property type="entry name" value="GRX_bact"/>
</dbReference>
<comment type="caution">
    <text evidence="8">The sequence shown here is derived from an EMBL/GenBank/DDBJ whole genome shotgun (WGS) entry which is preliminary data.</text>
</comment>
<protein>
    <recommendedName>
        <fullName evidence="7">Glutaredoxin</fullName>
    </recommendedName>
</protein>
<dbReference type="SUPFAM" id="SSF52833">
    <property type="entry name" value="Thioredoxin-like"/>
    <property type="match status" value="1"/>
</dbReference>
<dbReference type="AlphaFoldDB" id="A0A9Q3ZPD4"/>
<dbReference type="PANTHER" id="PTHR45694:SF18">
    <property type="entry name" value="GLUTAREDOXIN-1-RELATED"/>
    <property type="match status" value="1"/>
</dbReference>
<dbReference type="NCBIfam" id="TIGR02181">
    <property type="entry name" value="GRX_bact"/>
    <property type="match status" value="1"/>
</dbReference>
<evidence type="ECO:0000256" key="3">
    <source>
        <dbReference type="ARBA" id="ARBA00022448"/>
    </source>
</evidence>
<dbReference type="InterPro" id="IPR014025">
    <property type="entry name" value="Glutaredoxin_subgr"/>
</dbReference>
<sequence>MKPVEIYTSPLCGYCHAAKRLLDQKGIAFTEINVLTNPKRKPEMIQRAGGRRTVPQIFIGGQHVGGCDDLYALEQDGKLDPLLASG</sequence>
<keyword evidence="6 7" id="KW-0676">Redox-active center</keyword>
<dbReference type="PRINTS" id="PR00160">
    <property type="entry name" value="GLUTAREDOXIN"/>
</dbReference>
<name>A0A9Q3ZPD4_9RHOB</name>
<dbReference type="EMBL" id="JAGQAF010000010">
    <property type="protein sequence ID" value="MCE8538936.1"/>
    <property type="molecule type" value="Genomic_DNA"/>
</dbReference>
<evidence type="ECO:0000313" key="8">
    <source>
        <dbReference type="EMBL" id="MCE8538936.1"/>
    </source>
</evidence>
<reference evidence="8" key="1">
    <citation type="journal article" date="2021" name="Environ. Microbiol.">
        <title>Cryptic niche differentiation of novel sediment ecotypes of Rugeria pomeroyi correlates with nitrate respiration.</title>
        <authorList>
            <person name="Lin X."/>
            <person name="McNichol J."/>
            <person name="Chu X."/>
            <person name="Qian Y."/>
            <person name="Luo H."/>
        </authorList>
    </citation>
    <scope>NUCLEOTIDE SEQUENCE</scope>
    <source>
        <strain evidence="8">SZCCDBB064</strain>
    </source>
</reference>
<keyword evidence="5" id="KW-1015">Disulfide bond</keyword>
<dbReference type="Proteomes" id="UP000813672">
    <property type="component" value="Unassembled WGS sequence"/>
</dbReference>